<dbReference type="InterPro" id="IPR032675">
    <property type="entry name" value="LRR_dom_sf"/>
</dbReference>
<dbReference type="GO" id="GO:0005829">
    <property type="term" value="C:cytosol"/>
    <property type="evidence" value="ECO:0007669"/>
    <property type="project" value="TreeGrafter"/>
</dbReference>
<comment type="caution">
    <text evidence="1">The sequence shown here is derived from an EMBL/GenBank/DDBJ whole genome shotgun (WGS) entry which is preliminary data.</text>
</comment>
<dbReference type="GO" id="GO:0005634">
    <property type="term" value="C:nucleus"/>
    <property type="evidence" value="ECO:0007669"/>
    <property type="project" value="TreeGrafter"/>
</dbReference>
<dbReference type="EMBL" id="CAJOAZ010030857">
    <property type="protein sequence ID" value="CAF4436222.1"/>
    <property type="molecule type" value="Genomic_DNA"/>
</dbReference>
<dbReference type="InterPro" id="IPR027038">
    <property type="entry name" value="RanGap"/>
</dbReference>
<protein>
    <submittedName>
        <fullName evidence="1">Uncharacterized protein</fullName>
    </submittedName>
</protein>
<feature type="non-terminal residue" evidence="1">
    <location>
        <position position="1"/>
    </location>
</feature>
<reference evidence="1" key="1">
    <citation type="submission" date="2021-02" db="EMBL/GenBank/DDBJ databases">
        <authorList>
            <person name="Nowell W R."/>
        </authorList>
    </citation>
    <scope>NUCLEOTIDE SEQUENCE</scope>
</reference>
<dbReference type="Pfam" id="PF13516">
    <property type="entry name" value="LRR_6"/>
    <property type="match status" value="2"/>
</dbReference>
<proteinExistence type="predicted"/>
<dbReference type="GO" id="GO:0006913">
    <property type="term" value="P:nucleocytoplasmic transport"/>
    <property type="evidence" value="ECO:0007669"/>
    <property type="project" value="TreeGrafter"/>
</dbReference>
<dbReference type="InterPro" id="IPR001611">
    <property type="entry name" value="Leu-rich_rpt"/>
</dbReference>
<dbReference type="Proteomes" id="UP000663844">
    <property type="component" value="Unassembled WGS sequence"/>
</dbReference>
<name>A0A820RGS2_9BILA</name>
<dbReference type="GO" id="GO:0031267">
    <property type="term" value="F:small GTPase binding"/>
    <property type="evidence" value="ECO:0007669"/>
    <property type="project" value="TreeGrafter"/>
</dbReference>
<dbReference type="Gene3D" id="3.80.10.10">
    <property type="entry name" value="Ribonuclease Inhibitor"/>
    <property type="match status" value="1"/>
</dbReference>
<accession>A0A820RGS2</accession>
<evidence type="ECO:0000313" key="2">
    <source>
        <dbReference type="Proteomes" id="UP000663844"/>
    </source>
</evidence>
<gene>
    <name evidence="1" type="ORF">OXD698_LOCUS53541</name>
</gene>
<dbReference type="GO" id="GO:0005096">
    <property type="term" value="F:GTPase activator activity"/>
    <property type="evidence" value="ECO:0007669"/>
    <property type="project" value="InterPro"/>
</dbReference>
<dbReference type="PANTHER" id="PTHR24113:SF15">
    <property type="entry name" value="NACHT DOMAIN-CONTAINING PROTEIN"/>
    <property type="match status" value="1"/>
</dbReference>
<dbReference type="AlphaFoldDB" id="A0A820RGS2"/>
<organism evidence="1 2">
    <name type="scientific">Adineta steineri</name>
    <dbReference type="NCBI Taxonomy" id="433720"/>
    <lineage>
        <taxon>Eukaryota</taxon>
        <taxon>Metazoa</taxon>
        <taxon>Spiralia</taxon>
        <taxon>Gnathifera</taxon>
        <taxon>Rotifera</taxon>
        <taxon>Eurotatoria</taxon>
        <taxon>Bdelloidea</taxon>
        <taxon>Adinetida</taxon>
        <taxon>Adinetidae</taxon>
        <taxon>Adineta</taxon>
    </lineage>
</organism>
<evidence type="ECO:0000313" key="1">
    <source>
        <dbReference type="EMBL" id="CAF4436222.1"/>
    </source>
</evidence>
<dbReference type="PANTHER" id="PTHR24113">
    <property type="entry name" value="RAN GTPASE-ACTIVATING PROTEIN 1"/>
    <property type="match status" value="1"/>
</dbReference>
<dbReference type="SUPFAM" id="SSF52047">
    <property type="entry name" value="RNI-like"/>
    <property type="match status" value="1"/>
</dbReference>
<sequence length="91" mass="10016">MCDLSFNDLGTKGNRKLATAVSNCSQLKTLNVAGNGLTSNDIMLLLSKLEDLSYLRNLNISHNELDEEGGKFVANWLGENHLLAKFDASWC</sequence>
<dbReference type="GO" id="GO:0048471">
    <property type="term" value="C:perinuclear region of cytoplasm"/>
    <property type="evidence" value="ECO:0007669"/>
    <property type="project" value="TreeGrafter"/>
</dbReference>